<protein>
    <submittedName>
        <fullName evidence="3">Circumsporozoite protein-like</fullName>
    </submittedName>
</protein>
<dbReference type="AlphaFoldDB" id="A0A1S4EPZ0"/>
<organism evidence="2 3">
    <name type="scientific">Diaphorina citri</name>
    <name type="common">Asian citrus psyllid</name>
    <dbReference type="NCBI Taxonomy" id="121845"/>
    <lineage>
        <taxon>Eukaryota</taxon>
        <taxon>Metazoa</taxon>
        <taxon>Ecdysozoa</taxon>
        <taxon>Arthropoda</taxon>
        <taxon>Hexapoda</taxon>
        <taxon>Insecta</taxon>
        <taxon>Pterygota</taxon>
        <taxon>Neoptera</taxon>
        <taxon>Paraneoptera</taxon>
        <taxon>Hemiptera</taxon>
        <taxon>Sternorrhyncha</taxon>
        <taxon>Psylloidea</taxon>
        <taxon>Psyllidae</taxon>
        <taxon>Diaphorininae</taxon>
        <taxon>Diaphorina</taxon>
    </lineage>
</organism>
<evidence type="ECO:0000313" key="3">
    <source>
        <dbReference type="RefSeq" id="XP_017304132.1"/>
    </source>
</evidence>
<name>A0A1S4EPZ0_DIACI</name>
<evidence type="ECO:0000256" key="1">
    <source>
        <dbReference type="SAM" id="MobiDB-lite"/>
    </source>
</evidence>
<gene>
    <name evidence="3" type="primary">LOC108253881</name>
</gene>
<feature type="compositionally biased region" description="Low complexity" evidence="1">
    <location>
        <begin position="29"/>
        <end position="46"/>
    </location>
</feature>
<proteinExistence type="predicted"/>
<dbReference type="GeneID" id="108253881"/>
<accession>A0A1S4EPZ0</accession>
<dbReference type="Proteomes" id="UP000079169">
    <property type="component" value="Unplaced"/>
</dbReference>
<keyword evidence="2" id="KW-1185">Reference proteome</keyword>
<evidence type="ECO:0000313" key="2">
    <source>
        <dbReference type="Proteomes" id="UP000079169"/>
    </source>
</evidence>
<dbReference type="RefSeq" id="XP_017304132.1">
    <property type="nucleotide sequence ID" value="XM_017448643.1"/>
</dbReference>
<dbReference type="PaxDb" id="121845-A0A1S4EPZ0"/>
<reference evidence="3" key="1">
    <citation type="submission" date="2025-08" db="UniProtKB">
        <authorList>
            <consortium name="RefSeq"/>
        </authorList>
    </citation>
    <scope>IDENTIFICATION</scope>
</reference>
<sequence length="135" mass="13513">MDIVMNLSGHDLSSENLLDIDVLVSLNQSGSGDSSAAGSTGASGANTSGGGGSSSRAKSSGSGQGGHSKSLVSLNQKRTSGDFECRRAAQGPAEGRSANHNVRESEASSTGGNPVWARATGNLSRRAGSLEPPRL</sequence>
<feature type="region of interest" description="Disordered" evidence="1">
    <location>
        <begin position="28"/>
        <end position="135"/>
    </location>
</feature>
<dbReference type="KEGG" id="dci:108253881"/>